<comment type="similarity">
    <text evidence="1">Belongs to the proline racemase family.</text>
</comment>
<dbReference type="SFLD" id="SFLDS00028">
    <property type="entry name" value="Proline_Racemase"/>
    <property type="match status" value="1"/>
</dbReference>
<dbReference type="PANTHER" id="PTHR33442:SF1">
    <property type="entry name" value="TRANS-3-HYDROXY-L-PROLINE DEHYDRATASE"/>
    <property type="match status" value="1"/>
</dbReference>
<reference evidence="2 3" key="1">
    <citation type="submission" date="2024-09" db="EMBL/GenBank/DDBJ databases">
        <authorList>
            <person name="Sun Q."/>
            <person name="Mori K."/>
        </authorList>
    </citation>
    <scope>NUCLEOTIDE SEQUENCE [LARGE SCALE GENOMIC DNA]</scope>
    <source>
        <strain evidence="2 3">KCTC 23315</strain>
    </source>
</reference>
<sequence>MRNPPVVTGPQRSADLVPQLSQWAPAASTLCIQTLDCHTAGEPLRIITAGFPKLHGATVLAQRQDCLQQHDALRQLLMFEPRGHADMYGCIITPAERPDSAFGVIFMHNEGYSTMCGHAMIALAKVAVESGAVAVTLPVSSFCVDAPCGQVRLYAEVVATTTPDGSGFRVRDSWFDNVPSFVDGPRRMTEVPGLGTVSYQLAYGGAYYAYVEAADIGLSLAATNHRAIIAAGQQIKQQINTELQISHPFAADLSFLYGVIFTGPAERAATGAQAATAAADLRNVCVFADGELDRSPTGSGVSGLAAILHQRGQLQPGQLLRVESITGAVFQLSVLQSCSYGPHRAVIPRVRGQAFVTGRQQFFLDPHDQFPQGFIFR</sequence>
<keyword evidence="3" id="KW-1185">Reference proteome</keyword>
<dbReference type="RefSeq" id="WP_377246623.1">
    <property type="nucleotide sequence ID" value="NZ_JBHLXP010000005.1"/>
</dbReference>
<dbReference type="InterPro" id="IPR008794">
    <property type="entry name" value="Pro_racemase_fam"/>
</dbReference>
<proteinExistence type="inferred from homology"/>
<evidence type="ECO:0000313" key="2">
    <source>
        <dbReference type="EMBL" id="MFC0049893.1"/>
    </source>
</evidence>
<dbReference type="PIRSF" id="PIRSF029792">
    <property type="entry name" value="Pro_racemase"/>
    <property type="match status" value="1"/>
</dbReference>
<dbReference type="Proteomes" id="UP001589813">
    <property type="component" value="Unassembled WGS sequence"/>
</dbReference>
<evidence type="ECO:0000256" key="1">
    <source>
        <dbReference type="ARBA" id="ARBA00007529"/>
    </source>
</evidence>
<evidence type="ECO:0000313" key="3">
    <source>
        <dbReference type="Proteomes" id="UP001589813"/>
    </source>
</evidence>
<dbReference type="Gene3D" id="3.10.310.10">
    <property type="entry name" value="Diaminopimelate Epimerase, Chain A, domain 1"/>
    <property type="match status" value="2"/>
</dbReference>
<name>A0ABV6BG99_9GAMM</name>
<dbReference type="SUPFAM" id="SSF54506">
    <property type="entry name" value="Diaminopimelate epimerase-like"/>
    <property type="match status" value="1"/>
</dbReference>
<protein>
    <submittedName>
        <fullName evidence="2">Proline racemase family protein</fullName>
    </submittedName>
</protein>
<dbReference type="PANTHER" id="PTHR33442">
    <property type="entry name" value="TRANS-3-HYDROXY-L-PROLINE DEHYDRATASE"/>
    <property type="match status" value="1"/>
</dbReference>
<comment type="caution">
    <text evidence="2">The sequence shown here is derived from an EMBL/GenBank/DDBJ whole genome shotgun (WGS) entry which is preliminary data.</text>
</comment>
<accession>A0ABV6BG99</accession>
<dbReference type="Pfam" id="PF05544">
    <property type="entry name" value="Pro_racemase"/>
    <property type="match status" value="1"/>
</dbReference>
<dbReference type="EMBL" id="JBHLXP010000005">
    <property type="protein sequence ID" value="MFC0049893.1"/>
    <property type="molecule type" value="Genomic_DNA"/>
</dbReference>
<organism evidence="2 3">
    <name type="scientific">Rheinheimera tilapiae</name>
    <dbReference type="NCBI Taxonomy" id="875043"/>
    <lineage>
        <taxon>Bacteria</taxon>
        <taxon>Pseudomonadati</taxon>
        <taxon>Pseudomonadota</taxon>
        <taxon>Gammaproteobacteria</taxon>
        <taxon>Chromatiales</taxon>
        <taxon>Chromatiaceae</taxon>
        <taxon>Rheinheimera</taxon>
    </lineage>
</organism>
<gene>
    <name evidence="2" type="ORF">ACFFJP_16450</name>
</gene>